<gene>
    <name evidence="7" type="ORF">C7R54_16320</name>
</gene>
<evidence type="ECO:0000313" key="7">
    <source>
        <dbReference type="EMBL" id="RXN88126.1"/>
    </source>
</evidence>
<dbReference type="AlphaFoldDB" id="A0A4Q1HKG2"/>
<feature type="domain" description="Thiamine pyrophosphate enzyme TPP-binding" evidence="5">
    <location>
        <begin position="393"/>
        <end position="538"/>
    </location>
</feature>
<dbReference type="GO" id="GO:0000287">
    <property type="term" value="F:magnesium ion binding"/>
    <property type="evidence" value="ECO:0007669"/>
    <property type="project" value="InterPro"/>
</dbReference>
<evidence type="ECO:0000256" key="2">
    <source>
        <dbReference type="ARBA" id="ARBA00023052"/>
    </source>
</evidence>
<dbReference type="InterPro" id="IPR000399">
    <property type="entry name" value="TPP-bd_CS"/>
</dbReference>
<feature type="domain" description="Thiamine pyrophosphate enzyme central" evidence="4">
    <location>
        <begin position="199"/>
        <end position="336"/>
    </location>
</feature>
<dbReference type="GO" id="GO:0005948">
    <property type="term" value="C:acetolactate synthase complex"/>
    <property type="evidence" value="ECO:0007669"/>
    <property type="project" value="TreeGrafter"/>
</dbReference>
<dbReference type="FunFam" id="3.40.50.970:FF:000007">
    <property type="entry name" value="Acetolactate synthase"/>
    <property type="match status" value="1"/>
</dbReference>
<dbReference type="RefSeq" id="WP_129151490.1">
    <property type="nucleotide sequence ID" value="NZ_JBHSDO010000011.1"/>
</dbReference>
<dbReference type="InterPro" id="IPR011766">
    <property type="entry name" value="TPP_enzyme_TPP-bd"/>
</dbReference>
<dbReference type="Gene3D" id="3.40.50.970">
    <property type="match status" value="2"/>
</dbReference>
<comment type="caution">
    <text evidence="7">The sequence shown here is derived from an EMBL/GenBank/DDBJ whole genome shotgun (WGS) entry which is preliminary data.</text>
</comment>
<dbReference type="PROSITE" id="PS00187">
    <property type="entry name" value="TPP_ENZYMES"/>
    <property type="match status" value="1"/>
</dbReference>
<dbReference type="InterPro" id="IPR029061">
    <property type="entry name" value="THDP-binding"/>
</dbReference>
<name>A0A4Q1HKG2_9BURK</name>
<dbReference type="EMBL" id="PYAL01000004">
    <property type="protein sequence ID" value="RXN88126.1"/>
    <property type="molecule type" value="Genomic_DNA"/>
</dbReference>
<dbReference type="InterPro" id="IPR012001">
    <property type="entry name" value="Thiamin_PyroP_enz_TPP-bd_dom"/>
</dbReference>
<dbReference type="GO" id="GO:0003984">
    <property type="term" value="F:acetolactate synthase activity"/>
    <property type="evidence" value="ECO:0007669"/>
    <property type="project" value="TreeGrafter"/>
</dbReference>
<evidence type="ECO:0000259" key="6">
    <source>
        <dbReference type="Pfam" id="PF02776"/>
    </source>
</evidence>
<evidence type="ECO:0000259" key="5">
    <source>
        <dbReference type="Pfam" id="PF02775"/>
    </source>
</evidence>
<dbReference type="PANTHER" id="PTHR18968:SF120">
    <property type="entry name" value="ACETOLACTATE SYNTHASE LARGE SUBUNIT"/>
    <property type="match status" value="1"/>
</dbReference>
<keyword evidence="8" id="KW-1185">Reference proteome</keyword>
<comment type="similarity">
    <text evidence="1 3">Belongs to the TPP enzyme family.</text>
</comment>
<dbReference type="PANTHER" id="PTHR18968">
    <property type="entry name" value="THIAMINE PYROPHOSPHATE ENZYMES"/>
    <property type="match status" value="1"/>
</dbReference>
<accession>A0A4Q1HKG2</accession>
<dbReference type="InterPro" id="IPR012000">
    <property type="entry name" value="Thiamin_PyroP_enz_cen_dom"/>
</dbReference>
<keyword evidence="2 3" id="KW-0786">Thiamine pyrophosphate</keyword>
<organism evidence="7 8">
    <name type="scientific">Achromobacter aloeverae</name>
    <dbReference type="NCBI Taxonomy" id="1750518"/>
    <lineage>
        <taxon>Bacteria</taxon>
        <taxon>Pseudomonadati</taxon>
        <taxon>Pseudomonadota</taxon>
        <taxon>Betaproteobacteria</taxon>
        <taxon>Burkholderiales</taxon>
        <taxon>Alcaligenaceae</taxon>
        <taxon>Achromobacter</taxon>
    </lineage>
</organism>
<dbReference type="GO" id="GO:0009099">
    <property type="term" value="P:L-valine biosynthetic process"/>
    <property type="evidence" value="ECO:0007669"/>
    <property type="project" value="TreeGrafter"/>
</dbReference>
<dbReference type="SUPFAM" id="SSF52518">
    <property type="entry name" value="Thiamin diphosphate-binding fold (THDP-binding)"/>
    <property type="match status" value="2"/>
</dbReference>
<protein>
    <submittedName>
        <fullName evidence="7">Thiamine pyrophosphate-binding protein</fullName>
    </submittedName>
</protein>
<dbReference type="CDD" id="cd00568">
    <property type="entry name" value="TPP_enzymes"/>
    <property type="match status" value="1"/>
</dbReference>
<sequence>MSQTATATPSRTGGQILVDALRIHGVDTAFCVPGESFLAAIDAFHDAREAMRLIVCRQEGGAAHMAEAYGKLTGRPGICFVTRGPGATNASIGIHTARQDSTPLIVFVGQVARDCFGREAWQEIDYRHMFGHIAKWVDQIDDARRIPEFVSRAFHIAMSGRPGPVVLALPEDMLAEAAVVADAPAYRLAQAAPTPQAMDQIAAMLAASERPLALLGGGGWTREASRDIGAFALAHDVPVACAFRRQDLLDNQHECYVGEAGLGMDPRLAQRIADADLILAIGPRMGETTTNGYTLLDVPRPRQRLVHVHADPEELGRVYQADQGVNASVAAFAAQLARLPAPAKRPWAAWRQQARQDYLRNLEPTPMPGDVDLGVIVKHLREVLPADSVITNGAGNYTLWVQRFYQYRGIRTQLAPTSGTMGYGVPAAIAAKLHDPARTAVCFAGDGCFLMNGQEMATAVQYGLNVIFIVVNNAMYGSIRMHQERHYPGRVYATDLHNPDFVTLAQAYGAAGERVLRTEDFAPAFERARAAGRPALIELRVSQDAISPRTTISALRGKR</sequence>
<evidence type="ECO:0000259" key="4">
    <source>
        <dbReference type="Pfam" id="PF00205"/>
    </source>
</evidence>
<dbReference type="GO" id="GO:0009097">
    <property type="term" value="P:isoleucine biosynthetic process"/>
    <property type="evidence" value="ECO:0007669"/>
    <property type="project" value="TreeGrafter"/>
</dbReference>
<dbReference type="Pfam" id="PF00205">
    <property type="entry name" value="TPP_enzyme_M"/>
    <property type="match status" value="1"/>
</dbReference>
<dbReference type="OrthoDB" id="2254214at2"/>
<dbReference type="InterPro" id="IPR045229">
    <property type="entry name" value="TPP_enz"/>
</dbReference>
<evidence type="ECO:0000256" key="1">
    <source>
        <dbReference type="ARBA" id="ARBA00007812"/>
    </source>
</evidence>
<dbReference type="CDD" id="cd07035">
    <property type="entry name" value="TPP_PYR_POX_like"/>
    <property type="match status" value="1"/>
</dbReference>
<dbReference type="Pfam" id="PF02775">
    <property type="entry name" value="TPP_enzyme_C"/>
    <property type="match status" value="1"/>
</dbReference>
<proteinExistence type="inferred from homology"/>
<dbReference type="GO" id="GO:0050660">
    <property type="term" value="F:flavin adenine dinucleotide binding"/>
    <property type="evidence" value="ECO:0007669"/>
    <property type="project" value="TreeGrafter"/>
</dbReference>
<dbReference type="NCBIfam" id="NF006052">
    <property type="entry name" value="PRK08199.1"/>
    <property type="match status" value="1"/>
</dbReference>
<feature type="domain" description="Thiamine pyrophosphate enzyme N-terminal TPP-binding" evidence="6">
    <location>
        <begin position="11"/>
        <end position="127"/>
    </location>
</feature>
<dbReference type="Pfam" id="PF02776">
    <property type="entry name" value="TPP_enzyme_N"/>
    <property type="match status" value="1"/>
</dbReference>
<reference evidence="7 8" key="1">
    <citation type="journal article" date="2017" name="Int. J. Syst. Evol. Microbiol.">
        <title>Achromobacter aloeverae sp. nov., isolated from the root of Aloe vera (L.) Burm.f.</title>
        <authorList>
            <person name="Kuncharoen N."/>
            <person name="Muramatsu Y."/>
            <person name="Shibata C."/>
            <person name="Kamakura Y."/>
            <person name="Nakagawa Y."/>
            <person name="Tanasupawat S."/>
        </authorList>
    </citation>
    <scope>NUCLEOTIDE SEQUENCE [LARGE SCALE GENOMIC DNA]</scope>
    <source>
        <strain evidence="7 8">AVA-1</strain>
    </source>
</reference>
<evidence type="ECO:0000313" key="8">
    <source>
        <dbReference type="Proteomes" id="UP000290849"/>
    </source>
</evidence>
<dbReference type="GO" id="GO:0030976">
    <property type="term" value="F:thiamine pyrophosphate binding"/>
    <property type="evidence" value="ECO:0007669"/>
    <property type="project" value="InterPro"/>
</dbReference>
<dbReference type="Gene3D" id="3.40.50.1220">
    <property type="entry name" value="TPP-binding domain"/>
    <property type="match status" value="1"/>
</dbReference>
<evidence type="ECO:0000256" key="3">
    <source>
        <dbReference type="RuleBase" id="RU362132"/>
    </source>
</evidence>
<dbReference type="Proteomes" id="UP000290849">
    <property type="component" value="Unassembled WGS sequence"/>
</dbReference>
<dbReference type="InterPro" id="IPR029035">
    <property type="entry name" value="DHS-like_NAD/FAD-binding_dom"/>
</dbReference>
<dbReference type="SUPFAM" id="SSF52467">
    <property type="entry name" value="DHS-like NAD/FAD-binding domain"/>
    <property type="match status" value="1"/>
</dbReference>